<keyword evidence="3" id="KW-1185">Reference proteome</keyword>
<gene>
    <name evidence="2" type="ORF">DPV69_05530</name>
</gene>
<feature type="signal peptide" evidence="1">
    <location>
        <begin position="1"/>
        <end position="20"/>
    </location>
</feature>
<dbReference type="InterPro" id="IPR013783">
    <property type="entry name" value="Ig-like_fold"/>
</dbReference>
<keyword evidence="1" id="KW-0732">Signal</keyword>
<reference evidence="2 3" key="1">
    <citation type="submission" date="2018-06" db="EMBL/GenBank/DDBJ databases">
        <title>Pedobacter endophyticus sp. nov., an endophytic bacterium isolated from a leaf of Triticum aestivum.</title>
        <authorList>
            <person name="Zhang L."/>
        </authorList>
    </citation>
    <scope>NUCLEOTIDE SEQUENCE [LARGE SCALE GENOMIC DNA]</scope>
    <source>
        <strain evidence="2 3">CM134L-2</strain>
    </source>
</reference>
<comment type="caution">
    <text evidence="2">The sequence shown here is derived from an EMBL/GenBank/DDBJ whole genome shotgun (WGS) entry which is preliminary data.</text>
</comment>
<dbReference type="Gene3D" id="2.60.40.10">
    <property type="entry name" value="Immunoglobulins"/>
    <property type="match status" value="1"/>
</dbReference>
<evidence type="ECO:0000313" key="3">
    <source>
        <dbReference type="Proteomes" id="UP000284120"/>
    </source>
</evidence>
<name>A0A3S3Q1G3_9SPHI</name>
<sequence>MKRQLLLISALALFGFNVQAQKYWKYDFGTATGNLSPSSAAGIASSNDGSHVHGTLAAPQDQQIARIWTGNSNVSGFTLVNTGTIGSGSRLLFKTPPTTSTSKFSILNIAGTSVMSIGFKMKFQSGTNADYRFVVGRDASTFNWTTASGGTQFSNNINFNEVNPQPAILMMHWNLSGGTYQLSVREKLTAGTPAVSGFKTLDPTLNPNISFVNGGEYYVQIYANNNATPATYDKTDAATEITTTYSIAAQASHIWVNGVRLIYDTNNYDFFDVGNNLAAGVALNAFVFLGYNATNNDAQVYLDNFTYANYLTDLVPLPIKLTSFNAVSSGHKVKINWATATETNNSHFEILRSENGSDFNVIATVKGSGNTNTEQLYSYTDQNPLPGNSYYQLRQVDFDGNSSLSKVVVVKTLWEKTALSVIAKPNQQAVEFAFMAENNGVATIKVSDLSGKKVLEQNIKVVKGQQVTQLPFNLPKGLYIGSLQQSGVLSSQKFIF</sequence>
<dbReference type="AlphaFoldDB" id="A0A3S3Q1G3"/>
<organism evidence="2 3">
    <name type="scientific">Pedobacter chitinilyticus</name>
    <dbReference type="NCBI Taxonomy" id="2233776"/>
    <lineage>
        <taxon>Bacteria</taxon>
        <taxon>Pseudomonadati</taxon>
        <taxon>Bacteroidota</taxon>
        <taxon>Sphingobacteriia</taxon>
        <taxon>Sphingobacteriales</taxon>
        <taxon>Sphingobacteriaceae</taxon>
        <taxon>Pedobacter</taxon>
    </lineage>
</organism>
<feature type="chain" id="PRO_5018761646" evidence="1">
    <location>
        <begin position="21"/>
        <end position="496"/>
    </location>
</feature>
<dbReference type="OrthoDB" id="749310at2"/>
<dbReference type="RefSeq" id="WP_113646272.1">
    <property type="nucleotide sequence ID" value="NZ_QMHN01000001.1"/>
</dbReference>
<accession>A0A3S3Q1G3</accession>
<dbReference type="Proteomes" id="UP000284120">
    <property type="component" value="Unassembled WGS sequence"/>
</dbReference>
<proteinExistence type="predicted"/>
<dbReference type="InterPro" id="IPR026444">
    <property type="entry name" value="Secre_tail"/>
</dbReference>
<dbReference type="NCBIfam" id="TIGR04183">
    <property type="entry name" value="Por_Secre_tail"/>
    <property type="match status" value="1"/>
</dbReference>
<evidence type="ECO:0000256" key="1">
    <source>
        <dbReference type="SAM" id="SignalP"/>
    </source>
</evidence>
<evidence type="ECO:0000313" key="2">
    <source>
        <dbReference type="EMBL" id="RWU10791.1"/>
    </source>
</evidence>
<protein>
    <submittedName>
        <fullName evidence="2">T9SS type A sorting domain-containing protein</fullName>
    </submittedName>
</protein>
<dbReference type="EMBL" id="SAYW01000001">
    <property type="protein sequence ID" value="RWU10791.1"/>
    <property type="molecule type" value="Genomic_DNA"/>
</dbReference>